<evidence type="ECO:0000256" key="1">
    <source>
        <dbReference type="ARBA" id="ARBA00004177"/>
    </source>
</evidence>
<dbReference type="Pfam" id="PF03357">
    <property type="entry name" value="Snf7"/>
    <property type="match status" value="1"/>
</dbReference>
<reference evidence="4" key="1">
    <citation type="submission" date="2015-07" db="EMBL/GenBank/DDBJ databases">
        <title>Transcriptome Assembly of Anthurium amnicola.</title>
        <authorList>
            <person name="Suzuki J."/>
        </authorList>
    </citation>
    <scope>NUCLEOTIDE SEQUENCE</scope>
</reference>
<keyword evidence="3" id="KW-0967">Endosome</keyword>
<dbReference type="GO" id="GO:0000815">
    <property type="term" value="C:ESCRT III complex"/>
    <property type="evidence" value="ECO:0007669"/>
    <property type="project" value="TreeGrafter"/>
</dbReference>
<dbReference type="GO" id="GO:0006900">
    <property type="term" value="P:vesicle budding from membrane"/>
    <property type="evidence" value="ECO:0007669"/>
    <property type="project" value="TreeGrafter"/>
</dbReference>
<dbReference type="PANTHER" id="PTHR22761:SF10">
    <property type="entry name" value="GH13992P"/>
    <property type="match status" value="1"/>
</dbReference>
<dbReference type="PANTHER" id="PTHR22761">
    <property type="entry name" value="CHARGED MULTIVESICULAR BODY PROTEIN"/>
    <property type="match status" value="1"/>
</dbReference>
<accession>A0A1D1YJN2</accession>
<evidence type="ECO:0000256" key="2">
    <source>
        <dbReference type="ARBA" id="ARBA00006190"/>
    </source>
</evidence>
<dbReference type="Gene3D" id="1.10.287.1060">
    <property type="entry name" value="ESAT-6-like"/>
    <property type="match status" value="1"/>
</dbReference>
<dbReference type="EMBL" id="GDJX01013106">
    <property type="protein sequence ID" value="JAT54830.1"/>
    <property type="molecule type" value="Transcribed_RNA"/>
</dbReference>
<dbReference type="GO" id="GO:0005771">
    <property type="term" value="C:multivesicular body"/>
    <property type="evidence" value="ECO:0007669"/>
    <property type="project" value="TreeGrafter"/>
</dbReference>
<evidence type="ECO:0000313" key="4">
    <source>
        <dbReference type="EMBL" id="JAT54830.1"/>
    </source>
</evidence>
<evidence type="ECO:0000256" key="3">
    <source>
        <dbReference type="ARBA" id="ARBA00022753"/>
    </source>
</evidence>
<dbReference type="GO" id="GO:0032511">
    <property type="term" value="P:late endosome to vacuole transport via multivesicular body sorting pathway"/>
    <property type="evidence" value="ECO:0007669"/>
    <property type="project" value="TreeGrafter"/>
</dbReference>
<comment type="subcellular location">
    <subcellularLocation>
        <location evidence="1">Endosome</location>
    </subcellularLocation>
</comment>
<sequence length="161" mass="18853">SGYITQSLFWYGVPRNKGAMLHHTHTRARARRASAMFDFGKLFRGCRDETSTKSSTSRKLQLTLKMLEEKEVALQKKVSVELKRAKEFTRTCNKQAALQCLKRKRFYESQIEQLWSFQLRIHDQVIYYCNTSNPRNMRMVMLMGATKESSHVSNTTENNTF</sequence>
<dbReference type="GO" id="GO:0009898">
    <property type="term" value="C:cytoplasmic side of plasma membrane"/>
    <property type="evidence" value="ECO:0007669"/>
    <property type="project" value="TreeGrafter"/>
</dbReference>
<organism evidence="4">
    <name type="scientific">Anthurium amnicola</name>
    <dbReference type="NCBI Taxonomy" id="1678845"/>
    <lineage>
        <taxon>Eukaryota</taxon>
        <taxon>Viridiplantae</taxon>
        <taxon>Streptophyta</taxon>
        <taxon>Embryophyta</taxon>
        <taxon>Tracheophyta</taxon>
        <taxon>Spermatophyta</taxon>
        <taxon>Magnoliopsida</taxon>
        <taxon>Liliopsida</taxon>
        <taxon>Araceae</taxon>
        <taxon>Pothoideae</taxon>
        <taxon>Potheae</taxon>
        <taxon>Anthurium</taxon>
    </lineage>
</organism>
<comment type="similarity">
    <text evidence="2">Belongs to the SNF7 family.</text>
</comment>
<name>A0A1D1YJN2_9ARAE</name>
<dbReference type="InterPro" id="IPR005024">
    <property type="entry name" value="Snf7_fam"/>
</dbReference>
<proteinExistence type="inferred from homology"/>
<dbReference type="AlphaFoldDB" id="A0A1D1YJN2"/>
<protein>
    <submittedName>
        <fullName evidence="4">Vacuolar protein sorting-associated protein 32 1</fullName>
    </submittedName>
</protein>
<feature type="non-terminal residue" evidence="4">
    <location>
        <position position="1"/>
    </location>
</feature>
<gene>
    <name evidence="4" type="primary">VPS32.1_2</name>
    <name evidence="4" type="ORF">g.40120</name>
</gene>